<gene>
    <name evidence="2" type="ORF">MNBD_CHLOROFLEXI01-1398</name>
</gene>
<protein>
    <submittedName>
        <fullName evidence="2">Uncharacterized protein</fullName>
    </submittedName>
</protein>
<evidence type="ECO:0000313" key="2">
    <source>
        <dbReference type="EMBL" id="VAW40984.1"/>
    </source>
</evidence>
<evidence type="ECO:0000256" key="1">
    <source>
        <dbReference type="SAM" id="Phobius"/>
    </source>
</evidence>
<feature type="transmembrane region" description="Helical" evidence="1">
    <location>
        <begin position="27"/>
        <end position="45"/>
    </location>
</feature>
<keyword evidence="1" id="KW-0812">Transmembrane</keyword>
<proteinExistence type="predicted"/>
<name>A0A3B0WBF9_9ZZZZ</name>
<accession>A0A3B0WBF9</accession>
<reference evidence="2" key="1">
    <citation type="submission" date="2018-06" db="EMBL/GenBank/DDBJ databases">
        <authorList>
            <person name="Zhirakovskaya E."/>
        </authorList>
    </citation>
    <scope>NUCLEOTIDE SEQUENCE</scope>
</reference>
<organism evidence="2">
    <name type="scientific">hydrothermal vent metagenome</name>
    <dbReference type="NCBI Taxonomy" id="652676"/>
    <lineage>
        <taxon>unclassified sequences</taxon>
        <taxon>metagenomes</taxon>
        <taxon>ecological metagenomes</taxon>
    </lineage>
</organism>
<keyword evidence="1" id="KW-0472">Membrane</keyword>
<keyword evidence="1" id="KW-1133">Transmembrane helix</keyword>
<sequence length="49" mass="5327">MKSDKTLGNWAAQTNPLTDSLIQRSPVFYGWIIFVAGTLGIIMTSPGQT</sequence>
<dbReference type="EMBL" id="UOEU01000821">
    <property type="protein sequence ID" value="VAW40984.1"/>
    <property type="molecule type" value="Genomic_DNA"/>
</dbReference>
<dbReference type="AlphaFoldDB" id="A0A3B0WBF9"/>